<dbReference type="OMA" id="FAHRISM"/>
<evidence type="ECO:0008006" key="9">
    <source>
        <dbReference type="Google" id="ProtNLM"/>
    </source>
</evidence>
<dbReference type="AlphaFoldDB" id="A0A1M2V5D5"/>
<dbReference type="GO" id="GO:0003924">
    <property type="term" value="F:GTPase activity"/>
    <property type="evidence" value="ECO:0007669"/>
    <property type="project" value="InterPro"/>
</dbReference>
<feature type="binding site" evidence="5">
    <location>
        <position position="110"/>
    </location>
    <ligand>
        <name>Mg(2+)</name>
        <dbReference type="ChEBI" id="CHEBI:18420"/>
    </ligand>
</feature>
<dbReference type="OrthoDB" id="5817230at2759"/>
<dbReference type="InterPro" id="IPR027417">
    <property type="entry name" value="P-loop_NTPase"/>
</dbReference>
<protein>
    <recommendedName>
        <fullName evidence="9">Guanine nucleotide-binding protein alpha-4 subunit</fullName>
    </recommendedName>
</protein>
<feature type="region of interest" description="Disordered" evidence="6">
    <location>
        <begin position="1"/>
        <end position="60"/>
    </location>
</feature>
<accession>A0A1M2V5D5</accession>
<evidence type="ECO:0000313" key="7">
    <source>
        <dbReference type="EMBL" id="OJT02822.1"/>
    </source>
</evidence>
<evidence type="ECO:0000256" key="2">
    <source>
        <dbReference type="ARBA" id="ARBA00023134"/>
    </source>
</evidence>
<reference evidence="7 8" key="1">
    <citation type="submission" date="2016-10" db="EMBL/GenBank/DDBJ databases">
        <title>Genome sequence of the basidiomycete white-rot fungus Trametes pubescens.</title>
        <authorList>
            <person name="Makela M.R."/>
            <person name="Granchi Z."/>
            <person name="Peng M."/>
            <person name="De Vries R.P."/>
            <person name="Grigoriev I."/>
            <person name="Riley R."/>
            <person name="Hilden K."/>
        </authorList>
    </citation>
    <scope>NUCLEOTIDE SEQUENCE [LARGE SCALE GENOMIC DNA]</scope>
    <source>
        <strain evidence="7 8">FBCC735</strain>
    </source>
</reference>
<dbReference type="InterPro" id="IPR001019">
    <property type="entry name" value="Gprotein_alpha_su"/>
</dbReference>
<keyword evidence="5" id="KW-0479">Metal-binding</keyword>
<keyword evidence="3" id="KW-0807">Transducer</keyword>
<dbReference type="Proteomes" id="UP000184267">
    <property type="component" value="Unassembled WGS sequence"/>
</dbReference>
<keyword evidence="1 4" id="KW-0547">Nucleotide-binding</keyword>
<dbReference type="STRING" id="154538.A0A1M2V5D5"/>
<proteinExistence type="predicted"/>
<feature type="binding site" evidence="4">
    <location>
        <begin position="106"/>
        <end position="111"/>
    </location>
    <ligand>
        <name>GTP</name>
        <dbReference type="ChEBI" id="CHEBI:37565"/>
    </ligand>
</feature>
<dbReference type="GO" id="GO:0007186">
    <property type="term" value="P:G protein-coupled receptor signaling pathway"/>
    <property type="evidence" value="ECO:0007669"/>
    <property type="project" value="InterPro"/>
</dbReference>
<gene>
    <name evidence="7" type="ORF">TRAPUB_6678</name>
</gene>
<evidence type="ECO:0000256" key="4">
    <source>
        <dbReference type="PIRSR" id="PIRSR601019-1"/>
    </source>
</evidence>
<evidence type="ECO:0000256" key="6">
    <source>
        <dbReference type="SAM" id="MobiDB-lite"/>
    </source>
</evidence>
<evidence type="ECO:0000256" key="5">
    <source>
        <dbReference type="PIRSR" id="PIRSR601019-2"/>
    </source>
</evidence>
<dbReference type="GO" id="GO:0005525">
    <property type="term" value="F:GTP binding"/>
    <property type="evidence" value="ECO:0007669"/>
    <property type="project" value="UniProtKB-KW"/>
</dbReference>
<sequence length="311" mass="34261">MTTGLSALNCYRPGSSMDLDNDQRTMPESSTSGRRRGPASAQPQENVWPPWPPRNESEVEKAARLEEEREAKRVSDAIDRALESERQALRRPRRGDMKLLLLGQSESGKSTLLKNFQIQFAPAALRAESAAWRAVVHLNLVRAVNFMLDVLTQPGAAAPASPPPMQACDASPTVTAFAHRISMTPQPNSDLRRLKLALSPLRQVEMILARHLSADEASGAAPGEKEPAAVHRRRAGEVTIRGGHTWRALLQQKQEPEEGRSRYSEGLADDMENARFVLDACRTDVVAMWTSPAVQAALREEGVLVEDQAHL</sequence>
<keyword evidence="2 4" id="KW-0342">GTP-binding</keyword>
<dbReference type="GO" id="GO:0046872">
    <property type="term" value="F:metal ion binding"/>
    <property type="evidence" value="ECO:0007669"/>
    <property type="project" value="UniProtKB-KW"/>
</dbReference>
<name>A0A1M2V5D5_TRAPU</name>
<evidence type="ECO:0000256" key="3">
    <source>
        <dbReference type="ARBA" id="ARBA00023224"/>
    </source>
</evidence>
<dbReference type="Pfam" id="PF00503">
    <property type="entry name" value="G-alpha"/>
    <property type="match status" value="1"/>
</dbReference>
<evidence type="ECO:0000256" key="1">
    <source>
        <dbReference type="ARBA" id="ARBA00022741"/>
    </source>
</evidence>
<dbReference type="GO" id="GO:0031683">
    <property type="term" value="F:G-protein beta/gamma-subunit complex binding"/>
    <property type="evidence" value="ECO:0007669"/>
    <property type="project" value="InterPro"/>
</dbReference>
<dbReference type="Gene3D" id="3.40.50.300">
    <property type="entry name" value="P-loop containing nucleotide triphosphate hydrolases"/>
    <property type="match status" value="1"/>
</dbReference>
<organism evidence="7 8">
    <name type="scientific">Trametes pubescens</name>
    <name type="common">White-rot fungus</name>
    <dbReference type="NCBI Taxonomy" id="154538"/>
    <lineage>
        <taxon>Eukaryota</taxon>
        <taxon>Fungi</taxon>
        <taxon>Dikarya</taxon>
        <taxon>Basidiomycota</taxon>
        <taxon>Agaricomycotina</taxon>
        <taxon>Agaricomycetes</taxon>
        <taxon>Polyporales</taxon>
        <taxon>Polyporaceae</taxon>
        <taxon>Trametes</taxon>
    </lineage>
</organism>
<evidence type="ECO:0000313" key="8">
    <source>
        <dbReference type="Proteomes" id="UP000184267"/>
    </source>
</evidence>
<keyword evidence="5" id="KW-0460">Magnesium</keyword>
<comment type="caution">
    <text evidence="7">The sequence shown here is derived from an EMBL/GenBank/DDBJ whole genome shotgun (WGS) entry which is preliminary data.</text>
</comment>
<keyword evidence="8" id="KW-1185">Reference proteome</keyword>
<dbReference type="EMBL" id="MNAD01001649">
    <property type="protein sequence ID" value="OJT02822.1"/>
    <property type="molecule type" value="Genomic_DNA"/>
</dbReference>